<reference evidence="3" key="1">
    <citation type="submission" date="2019-05" db="EMBL/GenBank/DDBJ databases">
        <title>Isolation, diversity and antifungal activity of Actinobacteria from wheat.</title>
        <authorList>
            <person name="Yu B."/>
        </authorList>
    </citation>
    <scope>NUCLEOTIDE SEQUENCE [LARGE SCALE GENOMIC DNA]</scope>
    <source>
        <strain evidence="3">NEAU-HEGS1-5</strain>
    </source>
</reference>
<comment type="caution">
    <text evidence="3">The sequence shown here is derived from an EMBL/GenBank/DDBJ whole genome shotgun (WGS) entry which is preliminary data.</text>
</comment>
<dbReference type="InterPro" id="IPR011990">
    <property type="entry name" value="TPR-like_helical_dom_sf"/>
</dbReference>
<gene>
    <name evidence="3" type="ORF">FED44_27155</name>
</gene>
<keyword evidence="4" id="KW-1185">Reference proteome</keyword>
<dbReference type="OrthoDB" id="4331905at2"/>
<feature type="region of interest" description="Disordered" evidence="1">
    <location>
        <begin position="520"/>
        <end position="554"/>
    </location>
</feature>
<protein>
    <submittedName>
        <fullName evidence="3">CHAT domain-containing protein</fullName>
    </submittedName>
</protein>
<evidence type="ECO:0000256" key="1">
    <source>
        <dbReference type="SAM" id="MobiDB-lite"/>
    </source>
</evidence>
<dbReference type="SUPFAM" id="SSF48452">
    <property type="entry name" value="TPR-like"/>
    <property type="match status" value="2"/>
</dbReference>
<organism evidence="3 4">
    <name type="scientific">Microbispora triticiradicis</name>
    <dbReference type="NCBI Taxonomy" id="2200763"/>
    <lineage>
        <taxon>Bacteria</taxon>
        <taxon>Bacillati</taxon>
        <taxon>Actinomycetota</taxon>
        <taxon>Actinomycetes</taxon>
        <taxon>Streptosporangiales</taxon>
        <taxon>Streptosporangiaceae</taxon>
        <taxon>Microbispora</taxon>
    </lineage>
</organism>
<evidence type="ECO:0000313" key="4">
    <source>
        <dbReference type="Proteomes" id="UP000309033"/>
    </source>
</evidence>
<name>A0A5R8YPD4_9ACTN</name>
<dbReference type="AlphaFoldDB" id="A0A5R8YPD4"/>
<dbReference type="PANTHER" id="PTHR10098">
    <property type="entry name" value="RAPSYN-RELATED"/>
    <property type="match status" value="1"/>
</dbReference>
<dbReference type="Proteomes" id="UP000309033">
    <property type="component" value="Unassembled WGS sequence"/>
</dbReference>
<evidence type="ECO:0000313" key="3">
    <source>
        <dbReference type="EMBL" id="TLP54827.1"/>
    </source>
</evidence>
<sequence length="967" mass="104213">MPRRLRVRKSGPWTRHVARARRRLAAGRPGEAAREYRRACRLADSKGADQAVRSALRQRLGLALLKAGRGRDALRALTEACELLAGVDAGAAVEQVEQYALTLDTLGLVRRDLGLLAAAEKSHREALKRLRQIGSQEDAVRVAVNLAVAVKDQGRITEARGLLEDILPAARRGDRPEPLGHVLLTLGLVHELLNNPDSAERLAREAAEAYAAAGNKESEAAATHNVGRALDAQGRHTEAIECFVVSLAINQEIGAELGVSDDLGALASLFQLTGEHGEARRLHERALAIQRRAGYRRAVVSTLSDLGLLARDEGDFPLARRHLQEALKEAETLADPHMVYEARVLLAETSMVEEDYERARVAYLAAAEAIGDARRALLDEADAVTFFSESRLDALDMLVRLSLHLHDRTGALEWADAARGQELVRRLALTALPAPPGPPEAILAEEARARHRLRVLEGDLRGGGSADAASLTAHRETLTVLRRLEDRLGEEAPEYVSMRRGERLGWNGIAALLAPAGANRPREEAELDDTPISPAAGSRSDGRAGETSPGVVSGPPGRLVLAEYYVTDHETFVFGVTADAPEPQVVTVEVTRAELRELAEEVRGTLSGERAGLGRLLADDRLVRLLAPVVQWAGPGDVVYLVPHDALHLLPLHAVPVGGGPLIDRNPVVLVPSASVLRYCQAKRRTRRETALIVADPPAEHPLAFAREQALAVSAEFGGQGVPAAAQATREALIARLAEPGGAPDVIHFATHGVFDPMEPMRSGIELAGGRLTAEDILGLRLDVDLVTLAACETGVSERRPGDELIGLTRALLYAGAPSALVALWRVDELSTSMLFGRFYAALRAGASKAEALRQAQLWLRDRTIADALEYARGARSRLAGDPRALAVVRLEEARLHLAAGDFPAAAGLFGNLVDHPELDEEQREVAEVGMLQARLAMDVGGEPNLNVPAFADPYHWAPFELIGDWL</sequence>
<dbReference type="EMBL" id="VANP01000012">
    <property type="protein sequence ID" value="TLP54827.1"/>
    <property type="molecule type" value="Genomic_DNA"/>
</dbReference>
<dbReference type="Pfam" id="PF12770">
    <property type="entry name" value="CHAT"/>
    <property type="match status" value="1"/>
</dbReference>
<dbReference type="InterPro" id="IPR019734">
    <property type="entry name" value="TPR_rpt"/>
</dbReference>
<dbReference type="Gene3D" id="1.25.40.10">
    <property type="entry name" value="Tetratricopeptide repeat domain"/>
    <property type="match status" value="2"/>
</dbReference>
<dbReference type="SMART" id="SM00028">
    <property type="entry name" value="TPR"/>
    <property type="match status" value="7"/>
</dbReference>
<dbReference type="Pfam" id="PF13424">
    <property type="entry name" value="TPR_12"/>
    <property type="match status" value="2"/>
</dbReference>
<evidence type="ECO:0000259" key="2">
    <source>
        <dbReference type="Pfam" id="PF12770"/>
    </source>
</evidence>
<feature type="domain" description="CHAT" evidence="2">
    <location>
        <begin position="625"/>
        <end position="965"/>
    </location>
</feature>
<proteinExistence type="predicted"/>
<accession>A0A5R8YPD4</accession>
<dbReference type="InterPro" id="IPR024983">
    <property type="entry name" value="CHAT_dom"/>
</dbReference>